<name>A0AAD7BEN7_9AGAR</name>
<dbReference type="AlphaFoldDB" id="A0AAD7BEN7"/>
<feature type="transmembrane region" description="Helical" evidence="1">
    <location>
        <begin position="101"/>
        <end position="120"/>
    </location>
</feature>
<evidence type="ECO:0000313" key="2">
    <source>
        <dbReference type="EMBL" id="KAJ7618774.1"/>
    </source>
</evidence>
<feature type="transmembrane region" description="Helical" evidence="1">
    <location>
        <begin position="12"/>
        <end position="33"/>
    </location>
</feature>
<reference evidence="2" key="1">
    <citation type="submission" date="2023-03" db="EMBL/GenBank/DDBJ databases">
        <title>Massive genome expansion in bonnet fungi (Mycena s.s.) driven by repeated elements and novel gene families across ecological guilds.</title>
        <authorList>
            <consortium name="Lawrence Berkeley National Laboratory"/>
            <person name="Harder C.B."/>
            <person name="Miyauchi S."/>
            <person name="Viragh M."/>
            <person name="Kuo A."/>
            <person name="Thoen E."/>
            <person name="Andreopoulos B."/>
            <person name="Lu D."/>
            <person name="Skrede I."/>
            <person name="Drula E."/>
            <person name="Henrissat B."/>
            <person name="Morin E."/>
            <person name="Kohler A."/>
            <person name="Barry K."/>
            <person name="LaButti K."/>
            <person name="Morin E."/>
            <person name="Salamov A."/>
            <person name="Lipzen A."/>
            <person name="Mereny Z."/>
            <person name="Hegedus B."/>
            <person name="Baldrian P."/>
            <person name="Stursova M."/>
            <person name="Weitz H."/>
            <person name="Taylor A."/>
            <person name="Grigoriev I.V."/>
            <person name="Nagy L.G."/>
            <person name="Martin F."/>
            <person name="Kauserud H."/>
        </authorList>
    </citation>
    <scope>NUCLEOTIDE SEQUENCE</scope>
    <source>
        <strain evidence="2">9284</strain>
    </source>
</reference>
<gene>
    <name evidence="2" type="ORF">FB45DRAFT_932438</name>
</gene>
<feature type="transmembrane region" description="Helical" evidence="1">
    <location>
        <begin position="197"/>
        <end position="216"/>
    </location>
</feature>
<evidence type="ECO:0000256" key="1">
    <source>
        <dbReference type="SAM" id="Phobius"/>
    </source>
</evidence>
<evidence type="ECO:0000313" key="3">
    <source>
        <dbReference type="Proteomes" id="UP001221142"/>
    </source>
</evidence>
<proteinExistence type="predicted"/>
<comment type="caution">
    <text evidence="2">The sequence shown here is derived from an EMBL/GenBank/DDBJ whole genome shotgun (WGS) entry which is preliminary data.</text>
</comment>
<dbReference type="EMBL" id="JARKIF010000019">
    <property type="protein sequence ID" value="KAJ7618774.1"/>
    <property type="molecule type" value="Genomic_DNA"/>
</dbReference>
<feature type="transmembrane region" description="Helical" evidence="1">
    <location>
        <begin position="73"/>
        <end position="94"/>
    </location>
</feature>
<keyword evidence="3" id="KW-1185">Reference proteome</keyword>
<dbReference type="Proteomes" id="UP001221142">
    <property type="component" value="Unassembled WGS sequence"/>
</dbReference>
<organism evidence="2 3">
    <name type="scientific">Roridomyces roridus</name>
    <dbReference type="NCBI Taxonomy" id="1738132"/>
    <lineage>
        <taxon>Eukaryota</taxon>
        <taxon>Fungi</taxon>
        <taxon>Dikarya</taxon>
        <taxon>Basidiomycota</taxon>
        <taxon>Agaricomycotina</taxon>
        <taxon>Agaricomycetes</taxon>
        <taxon>Agaricomycetidae</taxon>
        <taxon>Agaricales</taxon>
        <taxon>Marasmiineae</taxon>
        <taxon>Mycenaceae</taxon>
        <taxon>Roridomyces</taxon>
    </lineage>
</organism>
<feature type="transmembrane region" description="Helical" evidence="1">
    <location>
        <begin position="45"/>
        <end position="67"/>
    </location>
</feature>
<keyword evidence="1" id="KW-1133">Transmembrane helix</keyword>
<protein>
    <submittedName>
        <fullName evidence="2">Uncharacterized protein</fullName>
    </submittedName>
</protein>
<feature type="transmembrane region" description="Helical" evidence="1">
    <location>
        <begin position="150"/>
        <end position="176"/>
    </location>
</feature>
<sequence length="348" mass="38011">MGFAEYSRLLTGLNIAGLVVSVCVLIISGLLALTSPAARAHLDRVSFRLLAYALVSHTLFTILGPILPYYTHPGWQCSLLAFLLIQLVLVYNFNGQRMEKYYVLGTILFNGVCLGAPYAAGRLGLDRKNHICWYRDDQSSQMGWVFGSQIAWMLLISLGDLVMFLIVVGFLVPYVVPLRKISSTVSDSRYSPTRLTIVRLRGIILASVAVFAFYQVKWQTEPSPNRFSTPIALALVAYCGRPLIYSLIAATDPSFISALGTLRRKTGARSRSGSFQPGSVILTTFVDLSIYGTTGSGVEMVESVGQSTAEVAAEQKSGPMSAGIALHVDVEPAITSPTLFQRDFVRHI</sequence>
<accession>A0AAD7BEN7</accession>
<keyword evidence="1" id="KW-0812">Transmembrane</keyword>
<keyword evidence="1" id="KW-0472">Membrane</keyword>